<dbReference type="AlphaFoldDB" id="A0A059XPU2"/>
<evidence type="ECO:0000256" key="6">
    <source>
        <dbReference type="ARBA" id="ARBA00023295"/>
    </source>
</evidence>
<dbReference type="PANTHER" id="PTHR43286">
    <property type="entry name" value="ENDONUCLEASE III-LIKE PROTEIN 1"/>
    <property type="match status" value="1"/>
</dbReference>
<dbReference type="Gene3D" id="1.10.1670.10">
    <property type="entry name" value="Helix-hairpin-Helix base-excision DNA repair enzymes (C-terminal)"/>
    <property type="match status" value="1"/>
</dbReference>
<dbReference type="Pfam" id="PF00633">
    <property type="entry name" value="HHH"/>
    <property type="match status" value="1"/>
</dbReference>
<dbReference type="InterPro" id="IPR003265">
    <property type="entry name" value="HhH-GPD_domain"/>
</dbReference>
<dbReference type="Pfam" id="PF00730">
    <property type="entry name" value="HhH-GPD"/>
    <property type="match status" value="1"/>
</dbReference>
<organism evidence="8 9">
    <name type="scientific">Leptospirillum ferriphilum YSK</name>
    <dbReference type="NCBI Taxonomy" id="1441628"/>
    <lineage>
        <taxon>Bacteria</taxon>
        <taxon>Pseudomonadati</taxon>
        <taxon>Nitrospirota</taxon>
        <taxon>Nitrospiria</taxon>
        <taxon>Nitrospirales</taxon>
        <taxon>Nitrospiraceae</taxon>
        <taxon>Leptospirillum</taxon>
    </lineage>
</organism>
<protein>
    <submittedName>
        <fullName evidence="8">Endonuclease III</fullName>
    </submittedName>
</protein>
<keyword evidence="3" id="KW-0378">Hydrolase</keyword>
<keyword evidence="8" id="KW-0255">Endonuclease</keyword>
<dbReference type="GO" id="GO:0003677">
    <property type="term" value="F:DNA binding"/>
    <property type="evidence" value="ECO:0007669"/>
    <property type="project" value="InterPro"/>
</dbReference>
<evidence type="ECO:0000256" key="5">
    <source>
        <dbReference type="ARBA" id="ARBA00023239"/>
    </source>
</evidence>
<dbReference type="GO" id="GO:0006285">
    <property type="term" value="P:base-excision repair, AP site formation"/>
    <property type="evidence" value="ECO:0007669"/>
    <property type="project" value="TreeGrafter"/>
</dbReference>
<keyword evidence="8" id="KW-0540">Nuclease</keyword>
<keyword evidence="4" id="KW-0234">DNA repair</keyword>
<dbReference type="EMBL" id="CP007243">
    <property type="protein sequence ID" value="AIA30594.1"/>
    <property type="molecule type" value="Genomic_DNA"/>
</dbReference>
<dbReference type="InterPro" id="IPR011257">
    <property type="entry name" value="DNA_glycosylase"/>
</dbReference>
<keyword evidence="2" id="KW-0227">DNA damage</keyword>
<dbReference type="InterPro" id="IPR023170">
    <property type="entry name" value="HhH_base_excis_C"/>
</dbReference>
<dbReference type="KEGG" id="lfp:Y981_07045"/>
<accession>A0A059XPU2</accession>
<dbReference type="RefSeq" id="WP_038505384.1">
    <property type="nucleotide sequence ID" value="NZ_CP007243.1"/>
</dbReference>
<dbReference type="PIRSF" id="PIRSF001435">
    <property type="entry name" value="Nth"/>
    <property type="match status" value="1"/>
</dbReference>
<keyword evidence="9" id="KW-1185">Reference proteome</keyword>
<evidence type="ECO:0000259" key="7">
    <source>
        <dbReference type="SMART" id="SM00478"/>
    </source>
</evidence>
<reference evidence="8 9" key="2">
    <citation type="journal article" date="2015" name="Biomed. Res. Int.">
        <title>Effects of Arsenite Resistance on the Growth and Functional Gene Expression of Leptospirillum ferriphilum and Acidithiobacillus thiooxidans in Pure Culture and Coculture.</title>
        <authorList>
            <person name="Jiang H."/>
            <person name="Liang Y."/>
            <person name="Yin H."/>
            <person name="Xiao Y."/>
            <person name="Guo X."/>
            <person name="Xu Y."/>
            <person name="Hu Q."/>
            <person name="Liu H."/>
            <person name="Liu X."/>
        </authorList>
    </citation>
    <scope>NUCLEOTIDE SEQUENCE [LARGE SCALE GENOMIC DNA]</scope>
    <source>
        <strain evidence="8 9">YSK</strain>
    </source>
</reference>
<dbReference type="GO" id="GO:0006289">
    <property type="term" value="P:nucleotide-excision repair"/>
    <property type="evidence" value="ECO:0007669"/>
    <property type="project" value="TreeGrafter"/>
</dbReference>
<dbReference type="FunFam" id="1.10.340.30:FF:000001">
    <property type="entry name" value="Endonuclease III"/>
    <property type="match status" value="1"/>
</dbReference>
<keyword evidence="5" id="KW-0456">Lyase</keyword>
<dbReference type="CDD" id="cd00056">
    <property type="entry name" value="ENDO3c"/>
    <property type="match status" value="1"/>
</dbReference>
<keyword evidence="6" id="KW-0326">Glycosidase</keyword>
<name>A0A059XPU2_9BACT</name>
<evidence type="ECO:0000256" key="2">
    <source>
        <dbReference type="ARBA" id="ARBA00022763"/>
    </source>
</evidence>
<gene>
    <name evidence="8" type="ORF">Y981_07045</name>
</gene>
<dbReference type="SMART" id="SM00478">
    <property type="entry name" value="ENDO3c"/>
    <property type="match status" value="1"/>
</dbReference>
<evidence type="ECO:0000313" key="9">
    <source>
        <dbReference type="Proteomes" id="UP000027059"/>
    </source>
</evidence>
<dbReference type="PANTHER" id="PTHR43286:SF1">
    <property type="entry name" value="ENDONUCLEASE III-LIKE PROTEIN 1"/>
    <property type="match status" value="1"/>
</dbReference>
<dbReference type="OrthoDB" id="9800977at2"/>
<comment type="similarity">
    <text evidence="1">Belongs to the Nth/MutY family.</text>
</comment>
<dbReference type="GO" id="GO:0016829">
    <property type="term" value="F:lyase activity"/>
    <property type="evidence" value="ECO:0007669"/>
    <property type="project" value="UniProtKB-KW"/>
</dbReference>
<dbReference type="InterPro" id="IPR000445">
    <property type="entry name" value="HhH_motif"/>
</dbReference>
<sequence>MPEGSLVDDQKILRLLRRVDRFLQKKNVPEPAAEQMTGKMVPYDVLIMTILSLRTKDSVTIPASQRLFEKAPDLPSLSQMKISDIESLIFPVGFYRTKAKTIKTIAERVLTEFGGKIPDTLEGLLSLPGVGLKTANLVLTVGFEKEGFCVDIHVHRILNRWGVIQTHSPDATYHIVEPVLPRKWKRRANALLVAFGQHFCRPVSPFCSVCPLLPDCNRIEVDKHR</sequence>
<dbReference type="SUPFAM" id="SSF48150">
    <property type="entry name" value="DNA-glycosylase"/>
    <property type="match status" value="1"/>
</dbReference>
<dbReference type="Gene3D" id="1.10.340.30">
    <property type="entry name" value="Hypothetical protein, domain 2"/>
    <property type="match status" value="1"/>
</dbReference>
<dbReference type="Proteomes" id="UP000027059">
    <property type="component" value="Chromosome"/>
</dbReference>
<evidence type="ECO:0000256" key="3">
    <source>
        <dbReference type="ARBA" id="ARBA00022801"/>
    </source>
</evidence>
<dbReference type="GO" id="GO:0003906">
    <property type="term" value="F:DNA-(apurinic or apyrimidinic site) endonuclease activity"/>
    <property type="evidence" value="ECO:0007669"/>
    <property type="project" value="TreeGrafter"/>
</dbReference>
<dbReference type="HOGENOM" id="CLU_012862_3_4_0"/>
<evidence type="ECO:0000256" key="1">
    <source>
        <dbReference type="ARBA" id="ARBA00008343"/>
    </source>
</evidence>
<reference evidence="9" key="1">
    <citation type="submission" date="2014-02" db="EMBL/GenBank/DDBJ databases">
        <title>Complete genome sequence and comparative genomic analysis of the nitrogen-fixing bacterium Leptospirillum ferriphilum YSK.</title>
        <authorList>
            <person name="Guo X."/>
            <person name="Yin H."/>
            <person name="Liang Y."/>
            <person name="Hu Q."/>
            <person name="Ma L."/>
            <person name="Xiao Y."/>
            <person name="Zhang X."/>
            <person name="Qiu G."/>
            <person name="Liu X."/>
        </authorList>
    </citation>
    <scope>NUCLEOTIDE SEQUENCE [LARGE SCALE GENOMIC DNA]</scope>
    <source>
        <strain evidence="9">YSK</strain>
    </source>
</reference>
<evidence type="ECO:0000313" key="8">
    <source>
        <dbReference type="EMBL" id="AIA30594.1"/>
    </source>
</evidence>
<feature type="domain" description="HhH-GPD" evidence="7">
    <location>
        <begin position="51"/>
        <end position="198"/>
    </location>
</feature>
<dbReference type="GO" id="GO:0000703">
    <property type="term" value="F:oxidized pyrimidine nucleobase lesion DNA N-glycosylase activity"/>
    <property type="evidence" value="ECO:0007669"/>
    <property type="project" value="TreeGrafter"/>
</dbReference>
<proteinExistence type="inferred from homology"/>
<evidence type="ECO:0000256" key="4">
    <source>
        <dbReference type="ARBA" id="ARBA00023204"/>
    </source>
</evidence>